<keyword evidence="6 11" id="KW-0812">Transmembrane</keyword>
<dbReference type="InterPro" id="IPR036097">
    <property type="entry name" value="HisK_dim/P_sf"/>
</dbReference>
<keyword evidence="7 13" id="KW-0418">Kinase</keyword>
<name>I0EKI8_HELC0</name>
<dbReference type="GO" id="GO:0005886">
    <property type="term" value="C:plasma membrane"/>
    <property type="evidence" value="ECO:0007669"/>
    <property type="project" value="TreeGrafter"/>
</dbReference>
<dbReference type="InterPro" id="IPR050428">
    <property type="entry name" value="TCS_sensor_his_kinase"/>
</dbReference>
<feature type="domain" description="Histidine kinase" evidence="12">
    <location>
        <begin position="170"/>
        <end position="368"/>
    </location>
</feature>
<dbReference type="PANTHER" id="PTHR45436">
    <property type="entry name" value="SENSOR HISTIDINE KINASE YKOH"/>
    <property type="match status" value="1"/>
</dbReference>
<dbReference type="SMR" id="I0EKI8"/>
<evidence type="ECO:0000256" key="9">
    <source>
        <dbReference type="ARBA" id="ARBA00023012"/>
    </source>
</evidence>
<accession>I0EKI8</accession>
<evidence type="ECO:0000313" key="14">
    <source>
        <dbReference type="Proteomes" id="UP000005010"/>
    </source>
</evidence>
<dbReference type="RefSeq" id="WP_014660330.1">
    <property type="nucleotide sequence ID" value="NC_017737.1"/>
</dbReference>
<dbReference type="KEGG" id="hce:HCW_00820"/>
<feature type="transmembrane region" description="Helical" evidence="11">
    <location>
        <begin position="127"/>
        <end position="154"/>
    </location>
</feature>
<dbReference type="CDD" id="cd00082">
    <property type="entry name" value="HisKA"/>
    <property type="match status" value="1"/>
</dbReference>
<evidence type="ECO:0000256" key="5">
    <source>
        <dbReference type="ARBA" id="ARBA00022679"/>
    </source>
</evidence>
<evidence type="ECO:0000256" key="10">
    <source>
        <dbReference type="ARBA" id="ARBA00023136"/>
    </source>
</evidence>
<comment type="catalytic activity">
    <reaction evidence="1">
        <text>ATP + protein L-histidine = ADP + protein N-phospho-L-histidine.</text>
        <dbReference type="EC" id="2.7.13.3"/>
    </reaction>
</comment>
<keyword evidence="10 11" id="KW-0472">Membrane</keyword>
<evidence type="ECO:0000256" key="4">
    <source>
        <dbReference type="ARBA" id="ARBA00022553"/>
    </source>
</evidence>
<dbReference type="Gene3D" id="3.30.565.10">
    <property type="entry name" value="Histidine kinase-like ATPase, C-terminal domain"/>
    <property type="match status" value="1"/>
</dbReference>
<dbReference type="InterPro" id="IPR005467">
    <property type="entry name" value="His_kinase_dom"/>
</dbReference>
<evidence type="ECO:0000256" key="3">
    <source>
        <dbReference type="ARBA" id="ARBA00012438"/>
    </source>
</evidence>
<keyword evidence="9" id="KW-0902">Two-component regulatory system</keyword>
<keyword evidence="5" id="KW-0808">Transferase</keyword>
<dbReference type="PANTHER" id="PTHR45436:SF15">
    <property type="entry name" value="SENSOR HISTIDINE KINASE CUSS"/>
    <property type="match status" value="1"/>
</dbReference>
<evidence type="ECO:0000256" key="8">
    <source>
        <dbReference type="ARBA" id="ARBA00022989"/>
    </source>
</evidence>
<sequence length="370" mass="43170">MLVISVLFFSYERNAQLVSMQENLRSLAHQVTSEIIELHMQSHGKYQQALETFISHHKNTALALLDSKRRIMYSTIPEAQEIIAKHKEIGFYHFKDHYYLIGDRTFAHLGIAKILFKSPKPLNFSTLFFNIVLVFILAFLCVIVTAVFLARLFLKPIRNEITRIDNFLKNTTHELNTPMSALLLSLKTLEDNKQHHRIKMAIKRINFLYRSLSFLVMQDINNEKPTSLDLKALILKENELFTEMIAYHKLEFKSELATIKLKAREQDFISLYSNLLMNAIKYNVINGHIHVELTPKFLKVKNLGHEIPKDKITELTLRYVRFNSSVLGYGIGLDLVKRVCDNYKMRLIITSEPYLDGSFYENSFCVEFRD</sequence>
<dbReference type="AlphaFoldDB" id="I0EKI8"/>
<evidence type="ECO:0000256" key="7">
    <source>
        <dbReference type="ARBA" id="ARBA00022777"/>
    </source>
</evidence>
<dbReference type="Pfam" id="PF00512">
    <property type="entry name" value="HisKA"/>
    <property type="match status" value="1"/>
</dbReference>
<dbReference type="PROSITE" id="PS50109">
    <property type="entry name" value="HIS_KIN"/>
    <property type="match status" value="1"/>
</dbReference>
<keyword evidence="14" id="KW-1185">Reference proteome</keyword>
<dbReference type="InterPro" id="IPR036890">
    <property type="entry name" value="HATPase_C_sf"/>
</dbReference>
<keyword evidence="8 11" id="KW-1133">Transmembrane helix</keyword>
<dbReference type="EC" id="2.7.13.3" evidence="3"/>
<dbReference type="eggNOG" id="COG0642">
    <property type="taxonomic scope" value="Bacteria"/>
</dbReference>
<dbReference type="PATRIC" id="fig|182217.3.peg.171"/>
<dbReference type="CDD" id="cd00075">
    <property type="entry name" value="HATPase"/>
    <property type="match status" value="1"/>
</dbReference>
<gene>
    <name evidence="13" type="ordered locus">HCW_00820</name>
</gene>
<dbReference type="Proteomes" id="UP000005010">
    <property type="component" value="Chromosome"/>
</dbReference>
<dbReference type="InterPro" id="IPR003594">
    <property type="entry name" value="HATPase_dom"/>
</dbReference>
<proteinExistence type="predicted"/>
<dbReference type="STRING" id="182217.HCW_00820"/>
<evidence type="ECO:0000256" key="2">
    <source>
        <dbReference type="ARBA" id="ARBA00004141"/>
    </source>
</evidence>
<reference evidence="14" key="1">
    <citation type="submission" date="2012-04" db="EMBL/GenBank/DDBJ databases">
        <title>Complete genome sequence of Helicobacter cetorum strain MIT 00-7128.</title>
        <authorList>
            <person name="Kersulyte D."/>
            <person name="Berg D.E."/>
        </authorList>
    </citation>
    <scope>NUCLEOTIDE SEQUENCE [LARGE SCALE GENOMIC DNA]</scope>
    <source>
        <strain evidence="14">MIT 00-7128</strain>
    </source>
</reference>
<comment type="subcellular location">
    <subcellularLocation>
        <location evidence="2">Membrane</location>
        <topology evidence="2">Multi-pass membrane protein</topology>
    </subcellularLocation>
</comment>
<evidence type="ECO:0000256" key="11">
    <source>
        <dbReference type="SAM" id="Phobius"/>
    </source>
</evidence>
<dbReference type="EMBL" id="CP003479">
    <property type="protein sequence ID" value="AFI03457.1"/>
    <property type="molecule type" value="Genomic_DNA"/>
</dbReference>
<evidence type="ECO:0000313" key="13">
    <source>
        <dbReference type="EMBL" id="AFI03457.1"/>
    </source>
</evidence>
<organism evidence="13 14">
    <name type="scientific">Helicobacter cetorum (strain ATCC BAA-429 / MIT 00-7128)</name>
    <dbReference type="NCBI Taxonomy" id="182217"/>
    <lineage>
        <taxon>Bacteria</taxon>
        <taxon>Pseudomonadati</taxon>
        <taxon>Campylobacterota</taxon>
        <taxon>Epsilonproteobacteria</taxon>
        <taxon>Campylobacterales</taxon>
        <taxon>Helicobacteraceae</taxon>
        <taxon>Helicobacter</taxon>
    </lineage>
</organism>
<protein>
    <recommendedName>
        <fullName evidence="3">histidine kinase</fullName>
        <ecNumber evidence="3">2.7.13.3</ecNumber>
    </recommendedName>
</protein>
<evidence type="ECO:0000256" key="1">
    <source>
        <dbReference type="ARBA" id="ARBA00000085"/>
    </source>
</evidence>
<evidence type="ECO:0000259" key="12">
    <source>
        <dbReference type="PROSITE" id="PS50109"/>
    </source>
</evidence>
<evidence type="ECO:0000256" key="6">
    <source>
        <dbReference type="ARBA" id="ARBA00022692"/>
    </source>
</evidence>
<dbReference type="Gene3D" id="1.10.287.130">
    <property type="match status" value="1"/>
</dbReference>
<dbReference type="InterPro" id="IPR003661">
    <property type="entry name" value="HisK_dim/P_dom"/>
</dbReference>
<dbReference type="SMART" id="SM00388">
    <property type="entry name" value="HisKA"/>
    <property type="match status" value="1"/>
</dbReference>
<dbReference type="Pfam" id="PF02518">
    <property type="entry name" value="HATPase_c"/>
    <property type="match status" value="1"/>
</dbReference>
<keyword evidence="4" id="KW-0597">Phosphoprotein</keyword>
<dbReference type="HOGENOM" id="CLU_000445_89_10_7"/>
<dbReference type="SUPFAM" id="SSF55874">
    <property type="entry name" value="ATPase domain of HSP90 chaperone/DNA topoisomerase II/histidine kinase"/>
    <property type="match status" value="1"/>
</dbReference>
<dbReference type="SUPFAM" id="SSF47384">
    <property type="entry name" value="Homodimeric domain of signal transducing histidine kinase"/>
    <property type="match status" value="1"/>
</dbReference>
<dbReference type="GO" id="GO:0000155">
    <property type="term" value="F:phosphorelay sensor kinase activity"/>
    <property type="evidence" value="ECO:0007669"/>
    <property type="project" value="InterPro"/>
</dbReference>
<dbReference type="SMART" id="SM00387">
    <property type="entry name" value="HATPase_c"/>
    <property type="match status" value="1"/>
</dbReference>